<name>A0A8X6RYQ8_TRICX</name>
<organism evidence="2 3">
    <name type="scientific">Trichonephila clavipes</name>
    <name type="common">Golden silk orbweaver</name>
    <name type="synonym">Nephila clavipes</name>
    <dbReference type="NCBI Taxonomy" id="2585209"/>
    <lineage>
        <taxon>Eukaryota</taxon>
        <taxon>Metazoa</taxon>
        <taxon>Ecdysozoa</taxon>
        <taxon>Arthropoda</taxon>
        <taxon>Chelicerata</taxon>
        <taxon>Arachnida</taxon>
        <taxon>Araneae</taxon>
        <taxon>Araneomorphae</taxon>
        <taxon>Entelegynae</taxon>
        <taxon>Araneoidea</taxon>
        <taxon>Nephilidae</taxon>
        <taxon>Trichonephila</taxon>
    </lineage>
</organism>
<dbReference type="Proteomes" id="UP000887159">
    <property type="component" value="Unassembled WGS sequence"/>
</dbReference>
<protein>
    <submittedName>
        <fullName evidence="2">Uncharacterized protein</fullName>
    </submittedName>
</protein>
<keyword evidence="3" id="KW-1185">Reference proteome</keyword>
<evidence type="ECO:0000313" key="2">
    <source>
        <dbReference type="EMBL" id="GFX99846.1"/>
    </source>
</evidence>
<feature type="region of interest" description="Disordered" evidence="1">
    <location>
        <begin position="1"/>
        <end position="24"/>
    </location>
</feature>
<feature type="compositionally biased region" description="Basic residues" evidence="1">
    <location>
        <begin position="1"/>
        <end position="10"/>
    </location>
</feature>
<accession>A0A8X6RYQ8</accession>
<proteinExistence type="predicted"/>
<dbReference type="EMBL" id="BMAU01021215">
    <property type="protein sequence ID" value="GFX99846.1"/>
    <property type="molecule type" value="Genomic_DNA"/>
</dbReference>
<evidence type="ECO:0000313" key="3">
    <source>
        <dbReference type="Proteomes" id="UP000887159"/>
    </source>
</evidence>
<sequence length="84" mass="9345">MGYRWRHHRSPPPEFRYGTGGEENILQPPALVGSATTAHKTFGPTDLTSTYSVRTRRVFGGIEPRPSGLESDARTTRLPTIHVL</sequence>
<dbReference type="AlphaFoldDB" id="A0A8X6RYQ8"/>
<comment type="caution">
    <text evidence="2">The sequence shown here is derived from an EMBL/GenBank/DDBJ whole genome shotgun (WGS) entry which is preliminary data.</text>
</comment>
<reference evidence="2" key="1">
    <citation type="submission" date="2020-08" db="EMBL/GenBank/DDBJ databases">
        <title>Multicomponent nature underlies the extraordinary mechanical properties of spider dragline silk.</title>
        <authorList>
            <person name="Kono N."/>
            <person name="Nakamura H."/>
            <person name="Mori M."/>
            <person name="Yoshida Y."/>
            <person name="Ohtoshi R."/>
            <person name="Malay A.D."/>
            <person name="Moran D.A.P."/>
            <person name="Tomita M."/>
            <person name="Numata K."/>
            <person name="Arakawa K."/>
        </authorList>
    </citation>
    <scope>NUCLEOTIDE SEQUENCE</scope>
</reference>
<gene>
    <name evidence="2" type="ORF">TNCV_258831</name>
</gene>
<evidence type="ECO:0000256" key="1">
    <source>
        <dbReference type="SAM" id="MobiDB-lite"/>
    </source>
</evidence>
<feature type="region of interest" description="Disordered" evidence="1">
    <location>
        <begin position="62"/>
        <end position="84"/>
    </location>
</feature>